<evidence type="ECO:0000256" key="3">
    <source>
        <dbReference type="SAM" id="MobiDB-lite"/>
    </source>
</evidence>
<feature type="domain" description="PPIase cyclophilin-type" evidence="4">
    <location>
        <begin position="15"/>
        <end position="164"/>
    </location>
</feature>
<organism evidence="5 6">
    <name type="scientific">Cavenderia fasciculata</name>
    <name type="common">Slime mold</name>
    <name type="synonym">Dictyostelium fasciculatum</name>
    <dbReference type="NCBI Taxonomy" id="261658"/>
    <lineage>
        <taxon>Eukaryota</taxon>
        <taxon>Amoebozoa</taxon>
        <taxon>Evosea</taxon>
        <taxon>Eumycetozoa</taxon>
        <taxon>Dictyostelia</taxon>
        <taxon>Acytosteliales</taxon>
        <taxon>Cavenderiaceae</taxon>
        <taxon>Cavenderia</taxon>
    </lineage>
</organism>
<evidence type="ECO:0000256" key="2">
    <source>
        <dbReference type="ARBA" id="ARBA00023242"/>
    </source>
</evidence>
<dbReference type="AlphaFoldDB" id="F4PVL3"/>
<feature type="compositionally biased region" description="Basic and acidic residues" evidence="3">
    <location>
        <begin position="241"/>
        <end position="260"/>
    </location>
</feature>
<evidence type="ECO:0000313" key="5">
    <source>
        <dbReference type="EMBL" id="EGG20027.1"/>
    </source>
</evidence>
<feature type="compositionally biased region" description="Polar residues" evidence="3">
    <location>
        <begin position="272"/>
        <end position="284"/>
    </location>
</feature>
<feature type="region of interest" description="Disordered" evidence="3">
    <location>
        <begin position="171"/>
        <end position="334"/>
    </location>
</feature>
<dbReference type="RefSeq" id="XP_004367010.1">
    <property type="nucleotide sequence ID" value="XM_004366953.1"/>
</dbReference>
<dbReference type="CDD" id="cd01925">
    <property type="entry name" value="cyclophilin_CeCYP16-like"/>
    <property type="match status" value="1"/>
</dbReference>
<name>F4PVL3_CACFS</name>
<feature type="compositionally biased region" description="Low complexity" evidence="3">
    <location>
        <begin position="261"/>
        <end position="271"/>
    </location>
</feature>
<reference evidence="6" key="1">
    <citation type="journal article" date="2011" name="Genome Res.">
        <title>Phylogeny-wide analysis of social amoeba genomes highlights ancient origins for complex intercellular communication.</title>
        <authorList>
            <person name="Heidel A.J."/>
            <person name="Lawal H.M."/>
            <person name="Felder M."/>
            <person name="Schilde C."/>
            <person name="Helps N.R."/>
            <person name="Tunggal B."/>
            <person name="Rivero F."/>
            <person name="John U."/>
            <person name="Schleicher M."/>
            <person name="Eichinger L."/>
            <person name="Platzer M."/>
            <person name="Noegel A.A."/>
            <person name="Schaap P."/>
            <person name="Gloeckner G."/>
        </authorList>
    </citation>
    <scope>NUCLEOTIDE SEQUENCE [LARGE SCALE GENOMIC DNA]</scope>
    <source>
        <strain evidence="6">SH3</strain>
    </source>
</reference>
<dbReference type="Pfam" id="PF00160">
    <property type="entry name" value="Pro_isomerase"/>
    <property type="match status" value="1"/>
</dbReference>
<keyword evidence="2" id="KW-0539">Nucleus</keyword>
<dbReference type="STRING" id="1054147.F4PVL3"/>
<dbReference type="SUPFAM" id="SSF50891">
    <property type="entry name" value="Cyclophilin-like"/>
    <property type="match status" value="1"/>
</dbReference>
<dbReference type="PROSITE" id="PS50072">
    <property type="entry name" value="CSA_PPIASE_2"/>
    <property type="match status" value="1"/>
</dbReference>
<dbReference type="PROSITE" id="PS00170">
    <property type="entry name" value="CSA_PPIASE_1"/>
    <property type="match status" value="1"/>
</dbReference>
<dbReference type="InterPro" id="IPR044666">
    <property type="entry name" value="Cyclophilin_A-like"/>
</dbReference>
<evidence type="ECO:0000256" key="1">
    <source>
        <dbReference type="ARBA" id="ARBA00004123"/>
    </source>
</evidence>
<dbReference type="Gene3D" id="2.40.100.10">
    <property type="entry name" value="Cyclophilin-like"/>
    <property type="match status" value="1"/>
</dbReference>
<dbReference type="GO" id="GO:0006457">
    <property type="term" value="P:protein folding"/>
    <property type="evidence" value="ECO:0007669"/>
    <property type="project" value="InterPro"/>
</dbReference>
<evidence type="ECO:0000259" key="4">
    <source>
        <dbReference type="PROSITE" id="PS50072"/>
    </source>
</evidence>
<sequence length="432" mass="48062">MSSEPTTHGKVILKTTLGDLEIELWTKEAPLTTRNFMQLCMEGYYDGSIFHRVIPKFIAQTGDPTNTGDGGESIYDGKPFKDEFHSRLRFSRRGIVGMASGKDPNSNQSQFFITLDAAEQLNRRHTVFGRVIGDSLFNILKANELEIGENDMPLDPPKIISSDVISNPFEDIEPRQKKVTTVKPSTLSSPIEKKKKPAAATTKNKGLLSFGEDDDDEDNDSGSVPVSKPKPAPKPKQQPKQSKEIEKDNSNNNDTSKEITKNSSSTTTTKTPINFQDIGTNNEQHNPKVFEDKMRESMLQKASQYKREREGAATASVQQADGTTGPQQQQSTDLPNATVAIKKAKPEKKVIGSLSFKPTRKGAESTVPRVSKKGGGEQAILDRLNKFKNVMKEKPKDEDGEWRDHKLEFKYDPSGQSHYILLVLSDDFEKAD</sequence>
<dbReference type="InterPro" id="IPR002130">
    <property type="entry name" value="Cyclophilin-type_PPIase_dom"/>
</dbReference>
<dbReference type="PANTHER" id="PTHR45625">
    <property type="entry name" value="PEPTIDYL-PROLYL CIS-TRANS ISOMERASE-RELATED"/>
    <property type="match status" value="1"/>
</dbReference>
<dbReference type="InterPro" id="IPR020892">
    <property type="entry name" value="Cyclophilin-type_PPIase_CS"/>
</dbReference>
<dbReference type="GO" id="GO:0071013">
    <property type="term" value="C:catalytic step 2 spliceosome"/>
    <property type="evidence" value="ECO:0007669"/>
    <property type="project" value="TreeGrafter"/>
</dbReference>
<dbReference type="GO" id="GO:0003755">
    <property type="term" value="F:peptidyl-prolyl cis-trans isomerase activity"/>
    <property type="evidence" value="ECO:0007669"/>
    <property type="project" value="InterPro"/>
</dbReference>
<feature type="region of interest" description="Disordered" evidence="3">
    <location>
        <begin position="356"/>
        <end position="377"/>
    </location>
</feature>
<feature type="compositionally biased region" description="Acidic residues" evidence="3">
    <location>
        <begin position="211"/>
        <end position="220"/>
    </location>
</feature>
<keyword evidence="6" id="KW-1185">Reference proteome</keyword>
<dbReference type="GeneID" id="14872314"/>
<dbReference type="EMBL" id="GL883013">
    <property type="protein sequence ID" value="EGG20027.1"/>
    <property type="molecule type" value="Genomic_DNA"/>
</dbReference>
<dbReference type="KEGG" id="dfa:DFA_07143"/>
<accession>F4PVL3</accession>
<protein>
    <recommendedName>
        <fullName evidence="4">PPIase cyclophilin-type domain-containing protein</fullName>
    </recommendedName>
</protein>
<proteinExistence type="predicted"/>
<dbReference type="PRINTS" id="PR00153">
    <property type="entry name" value="CSAPPISMRASE"/>
</dbReference>
<comment type="subcellular location">
    <subcellularLocation>
        <location evidence="1">Nucleus</location>
    </subcellularLocation>
</comment>
<dbReference type="OrthoDB" id="271386at2759"/>
<gene>
    <name evidence="5" type="ORF">DFA_07143</name>
</gene>
<dbReference type="InterPro" id="IPR029000">
    <property type="entry name" value="Cyclophilin-like_dom_sf"/>
</dbReference>
<dbReference type="OMA" id="HTIEPDT"/>
<dbReference type="PANTHER" id="PTHR45625:SF6">
    <property type="entry name" value="SPLICEOSOME-ASSOCIATED PROTEIN CWC27 HOMOLOG"/>
    <property type="match status" value="1"/>
</dbReference>
<feature type="compositionally biased region" description="Basic and acidic residues" evidence="3">
    <location>
        <begin position="285"/>
        <end position="298"/>
    </location>
</feature>
<dbReference type="Proteomes" id="UP000007797">
    <property type="component" value="Unassembled WGS sequence"/>
</dbReference>
<feature type="compositionally biased region" description="Polar residues" evidence="3">
    <location>
        <begin position="315"/>
        <end position="334"/>
    </location>
</feature>
<evidence type="ECO:0000313" key="6">
    <source>
        <dbReference type="Proteomes" id="UP000007797"/>
    </source>
</evidence>